<comment type="caution">
    <text evidence="1">The sequence shown here is derived from an EMBL/GenBank/DDBJ whole genome shotgun (WGS) entry which is preliminary data.</text>
</comment>
<organism evidence="1 2">
    <name type="scientific">Sphingomonas natans</name>
    <dbReference type="NCBI Taxonomy" id="3063330"/>
    <lineage>
        <taxon>Bacteria</taxon>
        <taxon>Pseudomonadati</taxon>
        <taxon>Pseudomonadota</taxon>
        <taxon>Alphaproteobacteria</taxon>
        <taxon>Sphingomonadales</taxon>
        <taxon>Sphingomonadaceae</taxon>
        <taxon>Sphingomonas</taxon>
    </lineage>
</organism>
<keyword evidence="2" id="KW-1185">Reference proteome</keyword>
<dbReference type="EMBL" id="JAUOTP010000003">
    <property type="protein sequence ID" value="MDO6414322.1"/>
    <property type="molecule type" value="Genomic_DNA"/>
</dbReference>
<dbReference type="Proteomes" id="UP001169764">
    <property type="component" value="Unassembled WGS sequence"/>
</dbReference>
<proteinExistence type="predicted"/>
<evidence type="ECO:0000313" key="2">
    <source>
        <dbReference type="Proteomes" id="UP001169764"/>
    </source>
</evidence>
<sequence>MNEQLFLGMRKGAINDRDWWTPSKKIEQPAQGIRLSSNTMPRFTDRLRFERMRRYVESL</sequence>
<name>A0ABT8Y7L8_9SPHN</name>
<accession>A0ABT8Y7L8</accession>
<reference evidence="1" key="1">
    <citation type="submission" date="2023-07" db="EMBL/GenBank/DDBJ databases">
        <authorList>
            <person name="Kim M."/>
        </authorList>
    </citation>
    <scope>NUCLEOTIDE SEQUENCE</scope>
    <source>
        <strain evidence="1">BIUV-7</strain>
    </source>
</reference>
<protein>
    <submittedName>
        <fullName evidence="1">Uncharacterized protein</fullName>
    </submittedName>
</protein>
<evidence type="ECO:0000313" key="1">
    <source>
        <dbReference type="EMBL" id="MDO6414322.1"/>
    </source>
</evidence>
<gene>
    <name evidence="1" type="ORF">Q4F19_08000</name>
</gene>
<dbReference type="RefSeq" id="WP_303541404.1">
    <property type="nucleotide sequence ID" value="NZ_JAUOTP010000003.1"/>
</dbReference>